<evidence type="ECO:0000313" key="1">
    <source>
        <dbReference type="EMBL" id="KRZ64177.1"/>
    </source>
</evidence>
<dbReference type="PANTHER" id="PTHR37732:SF2">
    <property type="entry name" value="SEED MATURATION PROTEIN 1"/>
    <property type="match status" value="1"/>
</dbReference>
<evidence type="ECO:0000313" key="2">
    <source>
        <dbReference type="Proteomes" id="UP000054843"/>
    </source>
</evidence>
<accession>A0A0V1LXN8</accession>
<dbReference type="InterPro" id="IPR044984">
    <property type="entry name" value="SMP1"/>
</dbReference>
<dbReference type="Proteomes" id="UP000054843">
    <property type="component" value="Unassembled WGS sequence"/>
</dbReference>
<dbReference type="EMBL" id="JYDO01001399">
    <property type="protein sequence ID" value="KRZ64177.1"/>
    <property type="molecule type" value="Genomic_DNA"/>
</dbReference>
<reference evidence="1 2" key="1">
    <citation type="submission" date="2015-01" db="EMBL/GenBank/DDBJ databases">
        <title>Evolution of Trichinella species and genotypes.</title>
        <authorList>
            <person name="Korhonen P.K."/>
            <person name="Edoardo P."/>
            <person name="Giuseppe L.R."/>
            <person name="Gasser R.B."/>
        </authorList>
    </citation>
    <scope>NUCLEOTIDE SEQUENCE [LARGE SCALE GENOMIC DNA]</scope>
    <source>
        <strain evidence="1">ISS1980</strain>
    </source>
</reference>
<organism evidence="1 2">
    <name type="scientific">Trichinella papuae</name>
    <dbReference type="NCBI Taxonomy" id="268474"/>
    <lineage>
        <taxon>Eukaryota</taxon>
        <taxon>Metazoa</taxon>
        <taxon>Ecdysozoa</taxon>
        <taxon>Nematoda</taxon>
        <taxon>Enoplea</taxon>
        <taxon>Dorylaimia</taxon>
        <taxon>Trichinellida</taxon>
        <taxon>Trichinellidae</taxon>
        <taxon>Trichinella</taxon>
    </lineage>
</organism>
<keyword evidence="2" id="KW-1185">Reference proteome</keyword>
<protein>
    <submittedName>
        <fullName evidence="1">Uncharacterized protein</fullName>
    </submittedName>
</protein>
<gene>
    <name evidence="1" type="ORF">T10_1936</name>
</gene>
<dbReference type="AlphaFoldDB" id="A0A0V1LXN8"/>
<proteinExistence type="predicted"/>
<dbReference type="PANTHER" id="PTHR37732">
    <property type="entry name" value="OS08G0104400 PROTEIN"/>
    <property type="match status" value="1"/>
</dbReference>
<sequence length="60" mass="6603">MLRVRYKHGTPLEGGKIADSEPVDLYADARRIAGEKDDASKGEGEVVVCSSLHVFLEFCH</sequence>
<name>A0A0V1LXN8_9BILA</name>
<comment type="caution">
    <text evidence="1">The sequence shown here is derived from an EMBL/GenBank/DDBJ whole genome shotgun (WGS) entry which is preliminary data.</text>
</comment>